<dbReference type="CDD" id="cd02557">
    <property type="entry name" value="PseudoU_synth_ScRIB2"/>
    <property type="match status" value="1"/>
</dbReference>
<proteinExistence type="predicted"/>
<comment type="catalytic activity">
    <reaction evidence="1">
        <text>a uridine in RNA = a pseudouridine in RNA</text>
        <dbReference type="Rhea" id="RHEA:48348"/>
        <dbReference type="Rhea" id="RHEA-COMP:12068"/>
        <dbReference type="Rhea" id="RHEA-COMP:12069"/>
        <dbReference type="ChEBI" id="CHEBI:65314"/>
        <dbReference type="ChEBI" id="CHEBI:65315"/>
    </reaction>
</comment>
<dbReference type="InterPro" id="IPR006145">
    <property type="entry name" value="PsdUridine_synth_RsuA/RluA"/>
</dbReference>
<dbReference type="RefSeq" id="XP_001420235.1">
    <property type="nucleotide sequence ID" value="XM_001420198.1"/>
</dbReference>
<dbReference type="Gramene" id="ABO98528">
    <property type="protein sequence ID" value="ABO98528"/>
    <property type="gene ID" value="OSTLU_4215"/>
</dbReference>
<dbReference type="SUPFAM" id="SSF55120">
    <property type="entry name" value="Pseudouridine synthase"/>
    <property type="match status" value="1"/>
</dbReference>
<keyword evidence="4" id="KW-1185">Reference proteome</keyword>
<dbReference type="GO" id="GO:0003723">
    <property type="term" value="F:RNA binding"/>
    <property type="evidence" value="ECO:0007669"/>
    <property type="project" value="InterPro"/>
</dbReference>
<dbReference type="EMBL" id="CP000591">
    <property type="protein sequence ID" value="ABO98528.1"/>
    <property type="molecule type" value="Genomic_DNA"/>
</dbReference>
<feature type="non-terminal residue" evidence="3">
    <location>
        <position position="1"/>
    </location>
</feature>
<dbReference type="PROSITE" id="PS01129">
    <property type="entry name" value="PSI_RLU"/>
    <property type="match status" value="1"/>
</dbReference>
<dbReference type="HOGENOM" id="CLU_016902_12_1_1"/>
<dbReference type="GO" id="GO:0009982">
    <property type="term" value="F:pseudouridine synthase activity"/>
    <property type="evidence" value="ECO:0007669"/>
    <property type="project" value="InterPro"/>
</dbReference>
<dbReference type="STRING" id="436017.A4S4A1"/>
<dbReference type="Proteomes" id="UP000001568">
    <property type="component" value="Chromosome 11"/>
</dbReference>
<dbReference type="InterPro" id="IPR050188">
    <property type="entry name" value="RluA_PseudoU_synthase"/>
</dbReference>
<dbReference type="eggNOG" id="KOG1919">
    <property type="taxonomic scope" value="Eukaryota"/>
</dbReference>
<dbReference type="InterPro" id="IPR020103">
    <property type="entry name" value="PsdUridine_synth_cat_dom_sf"/>
</dbReference>
<dbReference type="PANTHER" id="PTHR21600">
    <property type="entry name" value="MITOCHONDRIAL RNA PSEUDOURIDINE SYNTHASE"/>
    <property type="match status" value="1"/>
</dbReference>
<reference evidence="3 4" key="1">
    <citation type="journal article" date="2007" name="Proc. Natl. Acad. Sci. U.S.A.">
        <title>The tiny eukaryote Ostreococcus provides genomic insights into the paradox of plankton speciation.</title>
        <authorList>
            <person name="Palenik B."/>
            <person name="Grimwood J."/>
            <person name="Aerts A."/>
            <person name="Rouze P."/>
            <person name="Salamov A."/>
            <person name="Putnam N."/>
            <person name="Dupont C."/>
            <person name="Jorgensen R."/>
            <person name="Derelle E."/>
            <person name="Rombauts S."/>
            <person name="Zhou K."/>
            <person name="Otillar R."/>
            <person name="Merchant S.S."/>
            <person name="Podell S."/>
            <person name="Gaasterland T."/>
            <person name="Napoli C."/>
            <person name="Gendler K."/>
            <person name="Manuell A."/>
            <person name="Tai V."/>
            <person name="Vallon O."/>
            <person name="Piganeau G."/>
            <person name="Jancek S."/>
            <person name="Heijde M."/>
            <person name="Jabbari K."/>
            <person name="Bowler C."/>
            <person name="Lohr M."/>
            <person name="Robbens S."/>
            <person name="Werner G."/>
            <person name="Dubchak I."/>
            <person name="Pazour G.J."/>
            <person name="Ren Q."/>
            <person name="Paulsen I."/>
            <person name="Delwiche C."/>
            <person name="Schmutz J."/>
            <person name="Rokhsar D."/>
            <person name="Van de Peer Y."/>
            <person name="Moreau H."/>
            <person name="Grigoriev I.V."/>
        </authorList>
    </citation>
    <scope>NUCLEOTIDE SEQUENCE [LARGE SCALE GENOMIC DNA]</scope>
    <source>
        <strain evidence="3 4">CCE9901</strain>
    </source>
</reference>
<dbReference type="InterPro" id="IPR006224">
    <property type="entry name" value="PsdUridine_synth_RluA-like_CS"/>
</dbReference>
<name>A4S4A1_OSTLU</name>
<dbReference type="PANTHER" id="PTHR21600:SF40">
    <property type="entry name" value="PSEUDOURIDYLATE SYNTHASE RPUSD2"/>
    <property type="match status" value="1"/>
</dbReference>
<dbReference type="OrthoDB" id="424794at2759"/>
<gene>
    <name evidence="3" type="ORF">OSTLU_4215</name>
</gene>
<evidence type="ECO:0000313" key="4">
    <source>
        <dbReference type="Proteomes" id="UP000001568"/>
    </source>
</evidence>
<evidence type="ECO:0000259" key="2">
    <source>
        <dbReference type="Pfam" id="PF00849"/>
    </source>
</evidence>
<dbReference type="Pfam" id="PF00849">
    <property type="entry name" value="PseudoU_synth_2"/>
    <property type="match status" value="1"/>
</dbReference>
<dbReference type="AlphaFoldDB" id="A4S4A1"/>
<dbReference type="Gene3D" id="3.30.2350.10">
    <property type="entry name" value="Pseudouridine synthase"/>
    <property type="match status" value="1"/>
</dbReference>
<dbReference type="OMA" id="EPPVMAC"/>
<evidence type="ECO:0000256" key="1">
    <source>
        <dbReference type="ARBA" id="ARBA00000073"/>
    </source>
</evidence>
<accession>A4S4A1</accession>
<feature type="non-terminal residue" evidence="3">
    <location>
        <position position="357"/>
    </location>
</feature>
<dbReference type="GeneID" id="5004300"/>
<protein>
    <recommendedName>
        <fullName evidence="2">Pseudouridine synthase RsuA/RluA-like domain-containing protein</fullName>
    </recommendedName>
</protein>
<feature type="domain" description="Pseudouridine synthase RsuA/RluA-like" evidence="2">
    <location>
        <begin position="90"/>
        <end position="252"/>
    </location>
</feature>
<sequence length="357" mass="40092">RYCAPYDFDFVCGVKARWAGRRLCDLFASEFPMRPKEYYVKAHAMGRLCAREHEDGPMLAGGNRVRHFIHRHEPPVMADEVRVLTVNDDVVSVWKPATVPVHPTGQYRRNTVLALLAASRRDLGRLFPIHRLDKNVSGLLLLARSSEAANEMRVKMEAREMRKEYVARVRGAFNDGDATPVSNVESLGFDSKGRVAIWRGKKGVTDLDERTLKSFKDASTKFTCIKTLVDGTSLVRCEPFTGRSHQIRAHLAMLGYPIANDVAYGGALVEVERARAIQHACDVTVLNEAGELVKDESLAIDYSAPRKSREQSSDLCPHCPRIVHAGDQAIDLEAIWLHCVRYSGEGWEFECPMPDWA</sequence>
<evidence type="ECO:0000313" key="3">
    <source>
        <dbReference type="EMBL" id="ABO98528.1"/>
    </source>
</evidence>
<dbReference type="GO" id="GO:0000455">
    <property type="term" value="P:enzyme-directed rRNA pseudouridine synthesis"/>
    <property type="evidence" value="ECO:0007669"/>
    <property type="project" value="TreeGrafter"/>
</dbReference>
<dbReference type="KEGG" id="olu:OSTLU_4215"/>
<organism evidence="3 4">
    <name type="scientific">Ostreococcus lucimarinus (strain CCE9901)</name>
    <dbReference type="NCBI Taxonomy" id="436017"/>
    <lineage>
        <taxon>Eukaryota</taxon>
        <taxon>Viridiplantae</taxon>
        <taxon>Chlorophyta</taxon>
        <taxon>Mamiellophyceae</taxon>
        <taxon>Mamiellales</taxon>
        <taxon>Bathycoccaceae</taxon>
        <taxon>Ostreococcus</taxon>
    </lineage>
</organism>